<proteinExistence type="predicted"/>
<evidence type="ECO:0000313" key="1">
    <source>
        <dbReference type="EMBL" id="MCY1080125.1"/>
    </source>
</evidence>
<organism evidence="1 2">
    <name type="scientific">Archangium lansingense</name>
    <dbReference type="NCBI Taxonomy" id="2995310"/>
    <lineage>
        <taxon>Bacteria</taxon>
        <taxon>Pseudomonadati</taxon>
        <taxon>Myxococcota</taxon>
        <taxon>Myxococcia</taxon>
        <taxon>Myxococcales</taxon>
        <taxon>Cystobacterineae</taxon>
        <taxon>Archangiaceae</taxon>
        <taxon>Archangium</taxon>
    </lineage>
</organism>
<protein>
    <submittedName>
        <fullName evidence="1">Uncharacterized protein</fullName>
    </submittedName>
</protein>
<reference evidence="1 2" key="1">
    <citation type="submission" date="2022-11" db="EMBL/GenBank/DDBJ databases">
        <title>Minimal conservation of predation-associated metabolite biosynthetic gene clusters underscores biosynthetic potential of Myxococcota including descriptions for ten novel species: Archangium lansinium sp. nov., Myxococcus landrumus sp. nov., Nannocystis bai.</title>
        <authorList>
            <person name="Ahearne A."/>
            <person name="Stevens C."/>
            <person name="Phillips K."/>
        </authorList>
    </citation>
    <scope>NUCLEOTIDE SEQUENCE [LARGE SCALE GENOMIC DNA]</scope>
    <source>
        <strain evidence="1 2">MIWBW</strain>
    </source>
</reference>
<accession>A0ABT4AES5</accession>
<keyword evidence="2" id="KW-1185">Reference proteome</keyword>
<evidence type="ECO:0000313" key="2">
    <source>
        <dbReference type="Proteomes" id="UP001207654"/>
    </source>
</evidence>
<dbReference type="Proteomes" id="UP001207654">
    <property type="component" value="Unassembled WGS sequence"/>
</dbReference>
<comment type="caution">
    <text evidence="1">The sequence shown here is derived from an EMBL/GenBank/DDBJ whole genome shotgun (WGS) entry which is preliminary data.</text>
</comment>
<dbReference type="RefSeq" id="WP_267538801.1">
    <property type="nucleotide sequence ID" value="NZ_JAPNKA010000001.1"/>
</dbReference>
<name>A0ABT4AES5_9BACT</name>
<gene>
    <name evidence="1" type="ORF">OV287_37305</name>
</gene>
<dbReference type="EMBL" id="JAPNKA010000001">
    <property type="protein sequence ID" value="MCY1080125.1"/>
    <property type="molecule type" value="Genomic_DNA"/>
</dbReference>
<sequence>MELARRALVEDGAPADSWLTVCVYRRRKVIRLALDGPHSAGRRGSHWYSEHQAFARLLSKEAGITVHSYVYDPQEYEEVMAFGGGQNVGGERLSYDEVELPECLDGEFDDEAFARMQERWPLGHLAWVYGVERELLLQLHRMQGTRLVLNGSEPESERPLEHLLRGHAA</sequence>